<dbReference type="AlphaFoldDB" id="A0AA85JTA7"/>
<proteinExistence type="predicted"/>
<sequence>MMGVTESRMCPDDEYWRHNLNLDCDVSKTDIAVENSLPSSVHSNDESQSAKNDFEMNPISSEHQSEMNVPAKAYEKCTDSPALSTASFLFCDVCQVRLMSMKNKEQHESGRMHKKQIELKIKFSGPAVQNSSPSSIHSSNESQSNSIASKTVDTQPQPTVRDRDEEIIRLLRRFCLVQTLSLLQNMGESLLISPRNYLSEIELTSGTDKQDLIEKLRTICRDELREILSEALPNASHQSRNVNT</sequence>
<dbReference type="Gene3D" id="3.30.160.60">
    <property type="entry name" value="Classic Zinc Finger"/>
    <property type="match status" value="1"/>
</dbReference>
<dbReference type="InterPro" id="IPR036236">
    <property type="entry name" value="Znf_C2H2_sf"/>
</dbReference>
<evidence type="ECO:0000313" key="4">
    <source>
        <dbReference type="WBParaSite" id="TREG1_44040.1"/>
    </source>
</evidence>
<evidence type="ECO:0000259" key="2">
    <source>
        <dbReference type="Pfam" id="PF12874"/>
    </source>
</evidence>
<dbReference type="Proteomes" id="UP000050795">
    <property type="component" value="Unassembled WGS sequence"/>
</dbReference>
<reference evidence="3" key="1">
    <citation type="submission" date="2022-06" db="EMBL/GenBank/DDBJ databases">
        <authorList>
            <person name="Berger JAMES D."/>
            <person name="Berger JAMES D."/>
        </authorList>
    </citation>
    <scope>NUCLEOTIDE SEQUENCE [LARGE SCALE GENOMIC DNA]</scope>
</reference>
<reference evidence="4 5" key="2">
    <citation type="submission" date="2023-11" db="UniProtKB">
        <authorList>
            <consortium name="WormBaseParasite"/>
        </authorList>
    </citation>
    <scope>IDENTIFICATION</scope>
</reference>
<dbReference type="WBParaSite" id="TREG1_44040.1">
    <property type="protein sequence ID" value="TREG1_44040.1"/>
    <property type="gene ID" value="TREG1_44040"/>
</dbReference>
<accession>A0AA85JTA7</accession>
<keyword evidence="3" id="KW-1185">Reference proteome</keyword>
<dbReference type="InterPro" id="IPR013087">
    <property type="entry name" value="Znf_C2H2_type"/>
</dbReference>
<dbReference type="Pfam" id="PF12874">
    <property type="entry name" value="zf-met"/>
    <property type="match status" value="1"/>
</dbReference>
<dbReference type="SUPFAM" id="SSF57667">
    <property type="entry name" value="beta-beta-alpha zinc fingers"/>
    <property type="match status" value="1"/>
</dbReference>
<protein>
    <recommendedName>
        <fullName evidence="2">C2H2-type domain-containing protein</fullName>
    </recommendedName>
</protein>
<name>A0AA85JTA7_TRIRE</name>
<dbReference type="WBParaSite" id="TREG1_44040.2">
    <property type="protein sequence ID" value="TREG1_44040.2"/>
    <property type="gene ID" value="TREG1_44040"/>
</dbReference>
<organism evidence="3 5">
    <name type="scientific">Trichobilharzia regenti</name>
    <name type="common">Nasal bird schistosome</name>
    <dbReference type="NCBI Taxonomy" id="157069"/>
    <lineage>
        <taxon>Eukaryota</taxon>
        <taxon>Metazoa</taxon>
        <taxon>Spiralia</taxon>
        <taxon>Lophotrochozoa</taxon>
        <taxon>Platyhelminthes</taxon>
        <taxon>Trematoda</taxon>
        <taxon>Digenea</taxon>
        <taxon>Strigeidida</taxon>
        <taxon>Schistosomatoidea</taxon>
        <taxon>Schistosomatidae</taxon>
        <taxon>Trichobilharzia</taxon>
    </lineage>
</organism>
<feature type="region of interest" description="Disordered" evidence="1">
    <location>
        <begin position="126"/>
        <end position="160"/>
    </location>
</feature>
<feature type="domain" description="C2H2-type" evidence="2">
    <location>
        <begin position="89"/>
        <end position="113"/>
    </location>
</feature>
<evidence type="ECO:0000256" key="1">
    <source>
        <dbReference type="SAM" id="MobiDB-lite"/>
    </source>
</evidence>
<feature type="compositionally biased region" description="Low complexity" evidence="1">
    <location>
        <begin position="130"/>
        <end position="149"/>
    </location>
</feature>
<evidence type="ECO:0000313" key="3">
    <source>
        <dbReference type="Proteomes" id="UP000050795"/>
    </source>
</evidence>
<evidence type="ECO:0000313" key="5">
    <source>
        <dbReference type="WBParaSite" id="TREG1_44040.2"/>
    </source>
</evidence>